<name>A0A6A5ZI74_9PLEO</name>
<sequence>MSGYGGNINYYLPWYEYDPPWWMKEKPERRRSKWVWRWRHWTKAAKDLPRPKWTPDPNAFPFLNLPRELRNLVYDCAAQYHLPIEYDGPVRLPAPESSGLLSYCGTPP</sequence>
<reference evidence="1" key="1">
    <citation type="journal article" date="2020" name="Stud. Mycol.">
        <title>101 Dothideomycetes genomes: a test case for predicting lifestyles and emergence of pathogens.</title>
        <authorList>
            <person name="Haridas S."/>
            <person name="Albert R."/>
            <person name="Binder M."/>
            <person name="Bloem J."/>
            <person name="Labutti K."/>
            <person name="Salamov A."/>
            <person name="Andreopoulos B."/>
            <person name="Baker S."/>
            <person name="Barry K."/>
            <person name="Bills G."/>
            <person name="Bluhm B."/>
            <person name="Cannon C."/>
            <person name="Castanera R."/>
            <person name="Culley D."/>
            <person name="Daum C."/>
            <person name="Ezra D."/>
            <person name="Gonzalez J."/>
            <person name="Henrissat B."/>
            <person name="Kuo A."/>
            <person name="Liang C."/>
            <person name="Lipzen A."/>
            <person name="Lutzoni F."/>
            <person name="Magnuson J."/>
            <person name="Mondo S."/>
            <person name="Nolan M."/>
            <person name="Ohm R."/>
            <person name="Pangilinan J."/>
            <person name="Park H.-J."/>
            <person name="Ramirez L."/>
            <person name="Alfaro M."/>
            <person name="Sun H."/>
            <person name="Tritt A."/>
            <person name="Yoshinaga Y."/>
            <person name="Zwiers L.-H."/>
            <person name="Turgeon B."/>
            <person name="Goodwin S."/>
            <person name="Spatafora J."/>
            <person name="Crous P."/>
            <person name="Grigoriev I."/>
        </authorList>
    </citation>
    <scope>NUCLEOTIDE SEQUENCE</scope>
    <source>
        <strain evidence="1">CBS 627.86</strain>
    </source>
</reference>
<dbReference type="OrthoDB" id="3797349at2759"/>
<evidence type="ECO:0000313" key="1">
    <source>
        <dbReference type="EMBL" id="KAF2119149.1"/>
    </source>
</evidence>
<organism evidence="1 2">
    <name type="scientific">Lophiotrema nucula</name>
    <dbReference type="NCBI Taxonomy" id="690887"/>
    <lineage>
        <taxon>Eukaryota</taxon>
        <taxon>Fungi</taxon>
        <taxon>Dikarya</taxon>
        <taxon>Ascomycota</taxon>
        <taxon>Pezizomycotina</taxon>
        <taxon>Dothideomycetes</taxon>
        <taxon>Pleosporomycetidae</taxon>
        <taxon>Pleosporales</taxon>
        <taxon>Lophiotremataceae</taxon>
        <taxon>Lophiotrema</taxon>
    </lineage>
</organism>
<keyword evidence="2" id="KW-1185">Reference proteome</keyword>
<dbReference type="AlphaFoldDB" id="A0A6A5ZI74"/>
<protein>
    <submittedName>
        <fullName evidence="1">Uncharacterized protein</fullName>
    </submittedName>
</protein>
<accession>A0A6A5ZI74</accession>
<dbReference type="EMBL" id="ML977316">
    <property type="protein sequence ID" value="KAF2119149.1"/>
    <property type="molecule type" value="Genomic_DNA"/>
</dbReference>
<dbReference type="Proteomes" id="UP000799770">
    <property type="component" value="Unassembled WGS sequence"/>
</dbReference>
<evidence type="ECO:0000313" key="2">
    <source>
        <dbReference type="Proteomes" id="UP000799770"/>
    </source>
</evidence>
<gene>
    <name evidence="1" type="ORF">BDV96DRAFT_371463</name>
</gene>
<proteinExistence type="predicted"/>